<keyword evidence="3" id="KW-1185">Reference proteome</keyword>
<gene>
    <name evidence="2" type="ORF">EDD18DRAFT_1107385</name>
</gene>
<dbReference type="AlphaFoldDB" id="A0AA39Q1E3"/>
<dbReference type="Proteomes" id="UP001175228">
    <property type="component" value="Unassembled WGS sequence"/>
</dbReference>
<organism evidence="2 3">
    <name type="scientific">Armillaria luteobubalina</name>
    <dbReference type="NCBI Taxonomy" id="153913"/>
    <lineage>
        <taxon>Eukaryota</taxon>
        <taxon>Fungi</taxon>
        <taxon>Dikarya</taxon>
        <taxon>Basidiomycota</taxon>
        <taxon>Agaricomycotina</taxon>
        <taxon>Agaricomycetes</taxon>
        <taxon>Agaricomycetidae</taxon>
        <taxon>Agaricales</taxon>
        <taxon>Marasmiineae</taxon>
        <taxon>Physalacriaceae</taxon>
        <taxon>Armillaria</taxon>
    </lineage>
</organism>
<name>A0AA39Q1E3_9AGAR</name>
<protein>
    <submittedName>
        <fullName evidence="2">Uncharacterized protein</fullName>
    </submittedName>
</protein>
<evidence type="ECO:0000313" key="3">
    <source>
        <dbReference type="Proteomes" id="UP001175228"/>
    </source>
</evidence>
<dbReference type="EMBL" id="JAUEPU010000021">
    <property type="protein sequence ID" value="KAK0494365.1"/>
    <property type="molecule type" value="Genomic_DNA"/>
</dbReference>
<proteinExistence type="predicted"/>
<feature type="region of interest" description="Disordered" evidence="1">
    <location>
        <begin position="414"/>
        <end position="433"/>
    </location>
</feature>
<accession>A0AA39Q1E3</accession>
<evidence type="ECO:0000256" key="1">
    <source>
        <dbReference type="SAM" id="MobiDB-lite"/>
    </source>
</evidence>
<sequence length="596" mass="66917">MSQYLLADSQGNIPQSAIICSDPVVQSYNRPLHRIQIPFIVCQDPVYPSLQEPCISLAELHEWHLDPGSMTCPIIFDVAHPWRIFGSSLDSLYGLWMFNLLGHLPLELSERKEGGLGFRSKWIKEVKGNLEDAISGVTQISMQASFIPGSPLPRLFDLDLLKTSFQAPDEACKVRALAIIVMGELLAFLNQWRVTLGKHWIDGLSPAVKACPTFLLNMESSTDSQRLLRISNELNEIYHSACVTAGSSNLAEEEIPELRLFTKEFRTSNAHLQTVAPTRLNSIPLFIPSRALVFLHVEGWAPIPLPRALWLLARWTYKSEVAPYQGDGGRTIVQFCYERVLEWVGDSSPVQEARSRQENAKKSGIWDELVSLAERYAPTHSPTRHSVIIDLNLKFPYIHSAYPVIDLTTSEDSSEEGDAYIPTSPTNTLQDVEETGPPAVTEELVYPFSEVELERHLPIPGPIANSTVLPGSDLPLDEVNHRYLVTDDPEELVQSPTISKIPGDCHNEWLYVRLAKKMRMILPVHLCLLLFPGARDTIGVWETLPQKSSKMWLMTSTAHTLKLITFLLATREDTARKILVCPTEAVDAYLTISYMM</sequence>
<evidence type="ECO:0000313" key="2">
    <source>
        <dbReference type="EMBL" id="KAK0494365.1"/>
    </source>
</evidence>
<comment type="caution">
    <text evidence="2">The sequence shown here is derived from an EMBL/GenBank/DDBJ whole genome shotgun (WGS) entry which is preliminary data.</text>
</comment>
<reference evidence="2" key="1">
    <citation type="submission" date="2023-06" db="EMBL/GenBank/DDBJ databases">
        <authorList>
            <consortium name="Lawrence Berkeley National Laboratory"/>
            <person name="Ahrendt S."/>
            <person name="Sahu N."/>
            <person name="Indic B."/>
            <person name="Wong-Bajracharya J."/>
            <person name="Merenyi Z."/>
            <person name="Ke H.-M."/>
            <person name="Monk M."/>
            <person name="Kocsube S."/>
            <person name="Drula E."/>
            <person name="Lipzen A."/>
            <person name="Balint B."/>
            <person name="Henrissat B."/>
            <person name="Andreopoulos B."/>
            <person name="Martin F.M."/>
            <person name="Harder C.B."/>
            <person name="Rigling D."/>
            <person name="Ford K.L."/>
            <person name="Foster G.D."/>
            <person name="Pangilinan J."/>
            <person name="Papanicolaou A."/>
            <person name="Barry K."/>
            <person name="LaButti K."/>
            <person name="Viragh M."/>
            <person name="Koriabine M."/>
            <person name="Yan M."/>
            <person name="Riley R."/>
            <person name="Champramary S."/>
            <person name="Plett K.L."/>
            <person name="Tsai I.J."/>
            <person name="Slot J."/>
            <person name="Sipos G."/>
            <person name="Plett J."/>
            <person name="Nagy L.G."/>
            <person name="Grigoriev I.V."/>
        </authorList>
    </citation>
    <scope>NUCLEOTIDE SEQUENCE</scope>
    <source>
        <strain evidence="2">HWK02</strain>
    </source>
</reference>